<evidence type="ECO:0000259" key="4">
    <source>
        <dbReference type="Pfam" id="PF08353"/>
    </source>
</evidence>
<dbReference type="AlphaFoldDB" id="A0A1M5Z802"/>
<keyword evidence="2" id="KW-0133">Cell shape</keyword>
<dbReference type="GO" id="GO:0140282">
    <property type="term" value="F:carbon-nitrogen ligase activity on lipid II"/>
    <property type="evidence" value="ECO:0007669"/>
    <property type="project" value="UniProtKB-UniRule"/>
</dbReference>
<feature type="binding site" evidence="2">
    <location>
        <position position="208"/>
    </location>
    <ligand>
        <name>Zn(2+)</name>
        <dbReference type="ChEBI" id="CHEBI:29105"/>
    </ligand>
</feature>
<comment type="catalytic activity">
    <reaction evidence="2">
        <text>beta-D-GlcNAc-(1-&gt;4)-Mur2Ac(oyl-L-Ala-gamma-D-O-P-Glu-L-Lys-D-Ala-D-Ala)-di-trans,octa-cis-undecaprenyl diphosphate + NH4(+) = beta-D-GlcNAc-(1-&gt;4)-Mur2Ac(oyl-L-Ala-D-isoglutaminyl-L-Lys-D-Ala-D-Ala)-di-trans,octa-cis-undecaprenyl diphosphate + phosphate + H(+)</text>
        <dbReference type="Rhea" id="RHEA:57932"/>
        <dbReference type="ChEBI" id="CHEBI:15378"/>
        <dbReference type="ChEBI" id="CHEBI:28938"/>
        <dbReference type="ChEBI" id="CHEBI:43474"/>
        <dbReference type="ChEBI" id="CHEBI:62233"/>
        <dbReference type="ChEBI" id="CHEBI:143132"/>
    </reaction>
</comment>
<comment type="similarity">
    <text evidence="2">Belongs to the MurCDEF family. MurT subfamily.</text>
</comment>
<evidence type="ECO:0000256" key="2">
    <source>
        <dbReference type="HAMAP-Rule" id="MF_02214"/>
    </source>
</evidence>
<dbReference type="InterPro" id="IPR036565">
    <property type="entry name" value="Mur-like_cat_sf"/>
</dbReference>
<dbReference type="GO" id="GO:0008360">
    <property type="term" value="P:regulation of cell shape"/>
    <property type="evidence" value="ECO:0007669"/>
    <property type="project" value="UniProtKB-KW"/>
</dbReference>
<comment type="function">
    <text evidence="2">The lipid II isoglutaminyl synthase complex catalyzes the formation of alpha-D-isoglutamine in the cell wall lipid II stem peptide. The MurT subunit catalyzes the ATP-dependent amidation of D-glutamate residue of lipid II, converting it to an isoglutamine residue.</text>
</comment>
<comment type="caution">
    <text evidence="2">Lacks conserved residue(s) required for the propagation of feature annotation.</text>
</comment>
<dbReference type="EC" id="6.3.5.13" evidence="2"/>
<dbReference type="OrthoDB" id="9803907at2"/>
<keyword evidence="6" id="KW-1185">Reference proteome</keyword>
<comment type="pathway">
    <text evidence="1 2">Cell wall biogenesis; peptidoglycan biosynthesis.</text>
</comment>
<dbReference type="Gene3D" id="3.40.1190.10">
    <property type="entry name" value="Mur-like, catalytic domain"/>
    <property type="match status" value="1"/>
</dbReference>
<keyword evidence="2" id="KW-0436">Ligase</keyword>
<dbReference type="STRING" id="1123282.SAMN02745823_03322"/>
<reference evidence="5 6" key="1">
    <citation type="submission" date="2016-11" db="EMBL/GenBank/DDBJ databases">
        <authorList>
            <person name="Jaros S."/>
            <person name="Januszkiewicz K."/>
            <person name="Wedrychowicz H."/>
        </authorList>
    </citation>
    <scope>NUCLEOTIDE SEQUENCE [LARGE SCALE GENOMIC DNA]</scope>
    <source>
        <strain evidence="5 6">DSM 10068</strain>
    </source>
</reference>
<feature type="binding site" evidence="2">
    <location>
        <position position="233"/>
    </location>
    <ligand>
        <name>Zn(2+)</name>
        <dbReference type="ChEBI" id="CHEBI:29105"/>
    </ligand>
</feature>
<dbReference type="PANTHER" id="PTHR23135">
    <property type="entry name" value="MUR LIGASE FAMILY MEMBER"/>
    <property type="match status" value="1"/>
</dbReference>
<keyword evidence="2" id="KW-0479">Metal-binding</keyword>
<dbReference type="InterPro" id="IPR043703">
    <property type="entry name" value="Lipid_II_synth_MurT"/>
</dbReference>
<dbReference type="HAMAP" id="MF_02214">
    <property type="entry name" value="Lipid_II_synth_MurT"/>
    <property type="match status" value="1"/>
</dbReference>
<feature type="domain" description="Lipid II isoglutaminyl synthase (glutamine-hydrolyzing) subunit MurT C-terminal" evidence="4">
    <location>
        <begin position="327"/>
        <end position="410"/>
    </location>
</feature>
<comment type="subunit">
    <text evidence="2">Forms a heterodimer with GatD.</text>
</comment>
<feature type="binding site" evidence="2">
    <location>
        <position position="230"/>
    </location>
    <ligand>
        <name>Zn(2+)</name>
        <dbReference type="ChEBI" id="CHEBI:29105"/>
    </ligand>
</feature>
<dbReference type="Pfam" id="PF08245">
    <property type="entry name" value="Mur_ligase_M"/>
    <property type="match status" value="1"/>
</dbReference>
<dbReference type="SUPFAM" id="SSF53623">
    <property type="entry name" value="MurD-like peptide ligases, catalytic domain"/>
    <property type="match status" value="1"/>
</dbReference>
<dbReference type="GO" id="GO:0008270">
    <property type="term" value="F:zinc ion binding"/>
    <property type="evidence" value="ECO:0007669"/>
    <property type="project" value="UniProtKB-UniRule"/>
</dbReference>
<keyword evidence="2" id="KW-0961">Cell wall biogenesis/degradation</keyword>
<protein>
    <recommendedName>
        <fullName evidence="2">Lipid II isoglutaminyl synthase (glutamine-hydrolyzing) subunit MurT</fullName>
        <ecNumber evidence="2">6.3.5.13</ecNumber>
    </recommendedName>
</protein>
<gene>
    <name evidence="2" type="primary">murT</name>
    <name evidence="5" type="ORF">SAMN02745823_03322</name>
</gene>
<dbReference type="GO" id="GO:0016881">
    <property type="term" value="F:acid-amino acid ligase activity"/>
    <property type="evidence" value="ECO:0007669"/>
    <property type="project" value="InterPro"/>
</dbReference>
<comment type="catalytic activity">
    <reaction evidence="2">
        <text>beta-D-GlcNAc-(1-&gt;4)-Mur2Ac(oyl-L-Ala-gamma-D-Glu-L-Lys-D-Ala-D-Ala)-di-trans,octa-cis-undecaprenyl diphosphate + L-glutamine + ATP + H2O = beta-D-GlcNAc-(1-&gt;4)-Mur2Ac(oyl-L-Ala-D-isoglutaminyl-L-Lys-D-Ala-D-Ala)-di-trans,octa-cis-undecaprenyl diphosphate + L-glutamate + ADP + phosphate + H(+)</text>
        <dbReference type="Rhea" id="RHEA:57928"/>
        <dbReference type="ChEBI" id="CHEBI:15377"/>
        <dbReference type="ChEBI" id="CHEBI:15378"/>
        <dbReference type="ChEBI" id="CHEBI:29985"/>
        <dbReference type="ChEBI" id="CHEBI:30616"/>
        <dbReference type="ChEBI" id="CHEBI:43474"/>
        <dbReference type="ChEBI" id="CHEBI:58359"/>
        <dbReference type="ChEBI" id="CHEBI:60033"/>
        <dbReference type="ChEBI" id="CHEBI:62233"/>
        <dbReference type="ChEBI" id="CHEBI:456216"/>
        <dbReference type="EC" id="6.3.5.13"/>
    </reaction>
</comment>
<dbReference type="UniPathway" id="UPA00219"/>
<dbReference type="PANTHER" id="PTHR23135:SF7">
    <property type="entry name" value="LIPID II ISOGLUTAMINYL SYNTHASE (GLUTAMINE-HYDROLYZING) SUBUNIT MURT"/>
    <property type="match status" value="1"/>
</dbReference>
<evidence type="ECO:0000259" key="3">
    <source>
        <dbReference type="Pfam" id="PF08245"/>
    </source>
</evidence>
<feature type="binding site" evidence="2">
    <location>
        <position position="211"/>
    </location>
    <ligand>
        <name>Zn(2+)</name>
        <dbReference type="ChEBI" id="CHEBI:29105"/>
    </ligand>
</feature>
<dbReference type="Proteomes" id="UP000183995">
    <property type="component" value="Unassembled WGS sequence"/>
</dbReference>
<dbReference type="GO" id="GO:0071555">
    <property type="term" value="P:cell wall organization"/>
    <property type="evidence" value="ECO:0007669"/>
    <property type="project" value="UniProtKB-KW"/>
</dbReference>
<dbReference type="Pfam" id="PF08353">
    <property type="entry name" value="MurT_C"/>
    <property type="match status" value="1"/>
</dbReference>
<evidence type="ECO:0000313" key="6">
    <source>
        <dbReference type="Proteomes" id="UP000183995"/>
    </source>
</evidence>
<dbReference type="EMBL" id="FQXV01000014">
    <property type="protein sequence ID" value="SHI20023.1"/>
    <property type="molecule type" value="Genomic_DNA"/>
</dbReference>
<keyword evidence="2" id="KW-0067">ATP-binding</keyword>
<accession>A0A1M5Z802</accession>
<name>A0A1M5Z802_9FIRM</name>
<comment type="catalytic activity">
    <reaction evidence="2">
        <text>beta-D-GlcNAc-(1-&gt;4)-Mur2Ac(oyl-L-Ala-gamma-D-Glu-L-Lys-D-Ala-D-Ala)-di-trans,octa-cis-undecaprenyl diphosphate + ATP = beta-D-GlcNAc-(1-&gt;4)-Mur2Ac(oyl-L-Ala-gamma-D-O-P-Glu-L-Lys-D-Ala-D-Ala)-di-trans,octa-cis-undecaprenyl diphosphate + ADP</text>
        <dbReference type="Rhea" id="RHEA:59488"/>
        <dbReference type="ChEBI" id="CHEBI:30616"/>
        <dbReference type="ChEBI" id="CHEBI:60033"/>
        <dbReference type="ChEBI" id="CHEBI:143132"/>
        <dbReference type="ChEBI" id="CHEBI:456216"/>
    </reaction>
</comment>
<dbReference type="GO" id="GO:0005524">
    <property type="term" value="F:ATP binding"/>
    <property type="evidence" value="ECO:0007669"/>
    <property type="project" value="UniProtKB-UniRule"/>
</dbReference>
<keyword evidence="2" id="KW-0573">Peptidoglycan synthesis</keyword>
<sequence length="458" mass="51086">MGRVRFLIALWGAKCARLALKLLRRNATYFPGFLALKLCPNFLRYVGKPKKIVAVTGSNGKTTVSNLLNDVLTGRGHRVLNNQLGSNVAAGIATSLLSGCTLFGKTKYDMAVLEVDERSSKRIYPYVKPDYLIITNLFRDSPMRNAHPQYIASFIEGTVPAATRLILNADDLISSGICPENPRVYFGIDRMKTDVTKCVNLINDVQICPVCCGELEYDYRRYHHIGKAHCTDCGFKSPESDYFATDVDTEAMTMTITDKDGGMSYRLLSDSIFNIYNVLTAVAALRELGLTHEEIKAGLDKTKIVETRFNAQKAGDVTVVMQMSKDKNALAGSRAFDYISGLPGKKELILMMNCIHDQQHWSENVTWLYDCDFEFLNNENITRIVATGPRAKDYYLRLLFAGVPEEKIRCTLSEMDAPALLEYNAGESVCLFYGTDALDLVYRVQGKIKALAQEASGR</sequence>
<feature type="domain" description="Mur ligase central" evidence="3">
    <location>
        <begin position="55"/>
        <end position="140"/>
    </location>
</feature>
<dbReference type="InterPro" id="IPR013221">
    <property type="entry name" value="Mur_ligase_cen"/>
</dbReference>
<evidence type="ECO:0000256" key="1">
    <source>
        <dbReference type="ARBA" id="ARBA00004752"/>
    </source>
</evidence>
<proteinExistence type="inferred from homology"/>
<evidence type="ECO:0000313" key="5">
    <source>
        <dbReference type="EMBL" id="SHI20023.1"/>
    </source>
</evidence>
<organism evidence="5 6">
    <name type="scientific">Sporobacter termitidis DSM 10068</name>
    <dbReference type="NCBI Taxonomy" id="1123282"/>
    <lineage>
        <taxon>Bacteria</taxon>
        <taxon>Bacillati</taxon>
        <taxon>Bacillota</taxon>
        <taxon>Clostridia</taxon>
        <taxon>Eubacteriales</taxon>
        <taxon>Oscillospiraceae</taxon>
        <taxon>Sporobacter</taxon>
    </lineage>
</organism>
<keyword evidence="2" id="KW-0547">Nucleotide-binding</keyword>
<keyword evidence="2" id="KW-0862">Zinc</keyword>
<dbReference type="InterPro" id="IPR013564">
    <property type="entry name" value="MurT_C"/>
</dbReference>
<dbReference type="RefSeq" id="WP_073081483.1">
    <property type="nucleotide sequence ID" value="NZ_FQXV01000014.1"/>
</dbReference>
<dbReference type="GO" id="GO:0009252">
    <property type="term" value="P:peptidoglycan biosynthetic process"/>
    <property type="evidence" value="ECO:0007669"/>
    <property type="project" value="UniProtKB-UniRule"/>
</dbReference>